<sequence>MRGLVVEGDNDDDVGNILRSFEVLKFGCSGAKKEAALWENSQKTGIESETRSSTTTISSTVDRPYRDRYHREREQHVADRADSYVEILDRSRVHPETYEWAHNMAVDALEIEDSKRSCNHDRLRDLDLEAFAQELSQQNFGSKGITLYDIRAELTCRYKDLRPPYMPLDRETVFFLLTKESPETFCEEKMVCTSAQRF</sequence>
<feature type="region of interest" description="Disordered" evidence="1">
    <location>
        <begin position="40"/>
        <end position="67"/>
    </location>
</feature>
<dbReference type="OrthoDB" id="5806593at2759"/>
<dbReference type="Pfam" id="PF17674">
    <property type="entry name" value="HHH_9"/>
    <property type="match status" value="1"/>
</dbReference>
<accession>A0A4V6I7D2</accession>
<keyword evidence="4" id="KW-1185">Reference proteome</keyword>
<dbReference type="InterPro" id="IPR041692">
    <property type="entry name" value="HHH_9"/>
</dbReference>
<reference evidence="3 4" key="2">
    <citation type="journal article" date="2019" name="G3 (Bethesda)">
        <title>Hybrid Assembly of the Genome of the Entomopathogenic Nematode Steinernema carpocapsae Identifies the X-Chromosome.</title>
        <authorList>
            <person name="Serra L."/>
            <person name="Macchietto M."/>
            <person name="Macias-Munoz A."/>
            <person name="McGill C.J."/>
            <person name="Rodriguez I.M."/>
            <person name="Rodriguez B."/>
            <person name="Murad R."/>
            <person name="Mortazavi A."/>
        </authorList>
    </citation>
    <scope>NUCLEOTIDE SEQUENCE [LARGE SCALE GENOMIC DNA]</scope>
    <source>
        <strain evidence="3 4">ALL</strain>
    </source>
</reference>
<dbReference type="GO" id="GO:0031491">
    <property type="term" value="F:nucleosome binding"/>
    <property type="evidence" value="ECO:0007669"/>
    <property type="project" value="TreeGrafter"/>
</dbReference>
<evidence type="ECO:0000313" key="3">
    <source>
        <dbReference type="EMBL" id="TMS33583.1"/>
    </source>
</evidence>
<dbReference type="EMBL" id="AZBU02000001">
    <property type="protein sequence ID" value="TMS33583.1"/>
    <property type="molecule type" value="Genomic_DNA"/>
</dbReference>
<comment type="caution">
    <text evidence="3">The sequence shown here is derived from an EMBL/GenBank/DDBJ whole genome shotgun (WGS) entry which is preliminary data.</text>
</comment>
<dbReference type="Gene3D" id="1.10.10.2740">
    <property type="entry name" value="Spt6, Death-like domain"/>
    <property type="match status" value="1"/>
</dbReference>
<proteinExistence type="predicted"/>
<dbReference type="GO" id="GO:0008023">
    <property type="term" value="C:transcription elongation factor complex"/>
    <property type="evidence" value="ECO:0007669"/>
    <property type="project" value="TreeGrafter"/>
</dbReference>
<dbReference type="Proteomes" id="UP000298663">
    <property type="component" value="Chromosome X"/>
</dbReference>
<evidence type="ECO:0000259" key="2">
    <source>
        <dbReference type="Pfam" id="PF17674"/>
    </source>
</evidence>
<reference evidence="3 4" key="1">
    <citation type="journal article" date="2015" name="Genome Biol.">
        <title>Comparative genomics of Steinernema reveals deeply conserved gene regulatory networks.</title>
        <authorList>
            <person name="Dillman A.R."/>
            <person name="Macchietto M."/>
            <person name="Porter C.F."/>
            <person name="Rogers A."/>
            <person name="Williams B."/>
            <person name="Antoshechkin I."/>
            <person name="Lee M.M."/>
            <person name="Goodwin Z."/>
            <person name="Lu X."/>
            <person name="Lewis E.E."/>
            <person name="Goodrich-Blair H."/>
            <person name="Stock S.P."/>
            <person name="Adams B.J."/>
            <person name="Sternberg P.W."/>
            <person name="Mortazavi A."/>
        </authorList>
    </citation>
    <scope>NUCLEOTIDE SEQUENCE [LARGE SCALE GENOMIC DNA]</scope>
    <source>
        <strain evidence="3 4">ALL</strain>
    </source>
</reference>
<feature type="compositionally biased region" description="Low complexity" evidence="1">
    <location>
        <begin position="51"/>
        <end position="60"/>
    </location>
</feature>
<dbReference type="InterPro" id="IPR042066">
    <property type="entry name" value="Spt6_death-like"/>
</dbReference>
<evidence type="ECO:0000256" key="1">
    <source>
        <dbReference type="SAM" id="MobiDB-lite"/>
    </source>
</evidence>
<dbReference type="AlphaFoldDB" id="A0A4V6I7D2"/>
<dbReference type="PANTHER" id="PTHR10145:SF6">
    <property type="entry name" value="TRANSCRIPTION ELONGATION FACTOR SPT6"/>
    <property type="match status" value="1"/>
</dbReference>
<dbReference type="GO" id="GO:0140673">
    <property type="term" value="P:transcription elongation-coupled chromatin remodeling"/>
    <property type="evidence" value="ECO:0007669"/>
    <property type="project" value="InterPro"/>
</dbReference>
<name>A0A4V6I7D2_STECR</name>
<dbReference type="GO" id="GO:0042393">
    <property type="term" value="F:histone binding"/>
    <property type="evidence" value="ECO:0007669"/>
    <property type="project" value="TreeGrafter"/>
</dbReference>
<dbReference type="PANTHER" id="PTHR10145">
    <property type="entry name" value="TRANSCRIPTION ELONGATION FACTOR SPT6"/>
    <property type="match status" value="1"/>
</dbReference>
<dbReference type="SUPFAM" id="SSF47781">
    <property type="entry name" value="RuvA domain 2-like"/>
    <property type="match status" value="1"/>
</dbReference>
<organism evidence="3 4">
    <name type="scientific">Steinernema carpocapsae</name>
    <name type="common">Entomopathogenic nematode</name>
    <dbReference type="NCBI Taxonomy" id="34508"/>
    <lineage>
        <taxon>Eukaryota</taxon>
        <taxon>Metazoa</taxon>
        <taxon>Ecdysozoa</taxon>
        <taxon>Nematoda</taxon>
        <taxon>Chromadorea</taxon>
        <taxon>Rhabditida</taxon>
        <taxon>Tylenchina</taxon>
        <taxon>Panagrolaimomorpha</taxon>
        <taxon>Strongyloidoidea</taxon>
        <taxon>Steinernematidae</taxon>
        <taxon>Steinernema</taxon>
    </lineage>
</organism>
<gene>
    <name evidence="3" type="ORF">L596_001306</name>
</gene>
<feature type="domain" description="HHH" evidence="2">
    <location>
        <begin position="86"/>
        <end position="162"/>
    </location>
</feature>
<dbReference type="EMBL" id="CM016762">
    <property type="protein sequence ID" value="TMS33583.1"/>
    <property type="molecule type" value="Genomic_DNA"/>
</dbReference>
<dbReference type="GO" id="GO:0034728">
    <property type="term" value="P:nucleosome organization"/>
    <property type="evidence" value="ECO:0007669"/>
    <property type="project" value="TreeGrafter"/>
</dbReference>
<protein>
    <recommendedName>
        <fullName evidence="2">HHH domain-containing protein</fullName>
    </recommendedName>
</protein>
<dbReference type="InterPro" id="IPR010994">
    <property type="entry name" value="RuvA_2-like"/>
</dbReference>
<dbReference type="InterPro" id="IPR017072">
    <property type="entry name" value="TF_Spt6"/>
</dbReference>
<evidence type="ECO:0000313" key="4">
    <source>
        <dbReference type="Proteomes" id="UP000298663"/>
    </source>
</evidence>